<dbReference type="CDD" id="cd18787">
    <property type="entry name" value="SF2_C_DEAD"/>
    <property type="match status" value="1"/>
</dbReference>
<dbReference type="PROSITE" id="PS51192">
    <property type="entry name" value="HELICASE_ATP_BIND_1"/>
    <property type="match status" value="1"/>
</dbReference>
<dbReference type="PROSITE" id="PS51194">
    <property type="entry name" value="HELICASE_CTER"/>
    <property type="match status" value="1"/>
</dbReference>
<keyword evidence="4 9" id="KW-0347">Helicase</keyword>
<dbReference type="EMBL" id="KV453843">
    <property type="protein sequence ID" value="ODV89822.1"/>
    <property type="molecule type" value="Genomic_DNA"/>
</dbReference>
<dbReference type="Pfam" id="PF00271">
    <property type="entry name" value="Helicase_C"/>
    <property type="match status" value="1"/>
</dbReference>
<keyword evidence="14" id="KW-1185">Reference proteome</keyword>
<evidence type="ECO:0000256" key="3">
    <source>
        <dbReference type="ARBA" id="ARBA00022801"/>
    </source>
</evidence>
<dbReference type="AlphaFoldDB" id="A0A1E4TDH7"/>
<dbReference type="GO" id="GO:0048254">
    <property type="term" value="P:snoRNA localization"/>
    <property type="evidence" value="ECO:0007669"/>
    <property type="project" value="EnsemblFungi"/>
</dbReference>
<evidence type="ECO:0000313" key="14">
    <source>
        <dbReference type="Proteomes" id="UP000095023"/>
    </source>
</evidence>
<dbReference type="OrthoDB" id="360161at2759"/>
<feature type="domain" description="Helicase ATP-binding" evidence="11">
    <location>
        <begin position="1"/>
        <end position="82"/>
    </location>
</feature>
<dbReference type="GO" id="GO:0000480">
    <property type="term" value="P:endonucleolytic cleavage in 5'-ETS of tricistronic rRNA transcript (SSU-rRNA, 5.8S rRNA, LSU-rRNA)"/>
    <property type="evidence" value="ECO:0007669"/>
    <property type="project" value="EnsemblFungi"/>
</dbReference>
<keyword evidence="6" id="KW-0694">RNA-binding</keyword>
<dbReference type="InterPro" id="IPR027417">
    <property type="entry name" value="P-loop_NTPase"/>
</dbReference>
<dbReference type="Proteomes" id="UP000095023">
    <property type="component" value="Unassembled WGS sequence"/>
</dbReference>
<dbReference type="PANTHER" id="PTHR47959">
    <property type="entry name" value="ATP-DEPENDENT RNA HELICASE RHLE-RELATED"/>
    <property type="match status" value="1"/>
</dbReference>
<dbReference type="PANTHER" id="PTHR47959:SF15">
    <property type="entry name" value="RNA HELICASE"/>
    <property type="match status" value="1"/>
</dbReference>
<dbReference type="InterPro" id="IPR001650">
    <property type="entry name" value="Helicase_C-like"/>
</dbReference>
<evidence type="ECO:0000256" key="10">
    <source>
        <dbReference type="SAM" id="MobiDB-lite"/>
    </source>
</evidence>
<dbReference type="GO" id="GO:0003723">
    <property type="term" value="F:RNA binding"/>
    <property type="evidence" value="ECO:0007669"/>
    <property type="project" value="UniProtKB-KW"/>
</dbReference>
<feature type="domain" description="Helicase C-terminal" evidence="12">
    <location>
        <begin position="114"/>
        <end position="255"/>
    </location>
</feature>
<evidence type="ECO:0000256" key="4">
    <source>
        <dbReference type="ARBA" id="ARBA00022806"/>
    </source>
</evidence>
<evidence type="ECO:0000256" key="7">
    <source>
        <dbReference type="ARBA" id="ARBA00024355"/>
    </source>
</evidence>
<evidence type="ECO:0000256" key="5">
    <source>
        <dbReference type="ARBA" id="ARBA00022840"/>
    </source>
</evidence>
<evidence type="ECO:0000256" key="8">
    <source>
        <dbReference type="ARBA" id="ARBA00047984"/>
    </source>
</evidence>
<evidence type="ECO:0000259" key="11">
    <source>
        <dbReference type="PROSITE" id="PS51192"/>
    </source>
</evidence>
<feature type="region of interest" description="Disordered" evidence="10">
    <location>
        <begin position="267"/>
        <end position="303"/>
    </location>
</feature>
<dbReference type="GO" id="GO:0016787">
    <property type="term" value="F:hydrolase activity"/>
    <property type="evidence" value="ECO:0007669"/>
    <property type="project" value="UniProtKB-KW"/>
</dbReference>
<dbReference type="GO" id="GO:0032040">
    <property type="term" value="C:small-subunit processome"/>
    <property type="evidence" value="ECO:0007669"/>
    <property type="project" value="EnsemblFungi"/>
</dbReference>
<dbReference type="GO" id="GO:0005829">
    <property type="term" value="C:cytosol"/>
    <property type="evidence" value="ECO:0007669"/>
    <property type="project" value="TreeGrafter"/>
</dbReference>
<protein>
    <recommendedName>
        <fullName evidence="1">RNA helicase</fullName>
        <ecNumber evidence="1">3.6.4.13</ecNumber>
    </recommendedName>
</protein>
<evidence type="ECO:0000256" key="6">
    <source>
        <dbReference type="ARBA" id="ARBA00022884"/>
    </source>
</evidence>
<evidence type="ECO:0000256" key="9">
    <source>
        <dbReference type="RuleBase" id="RU000492"/>
    </source>
</evidence>
<keyword evidence="3 9" id="KW-0378">Hydrolase</keyword>
<dbReference type="GO" id="GO:0003724">
    <property type="term" value="F:RNA helicase activity"/>
    <property type="evidence" value="ECO:0007669"/>
    <property type="project" value="UniProtKB-EC"/>
</dbReference>
<gene>
    <name evidence="13" type="ORF">CANCADRAFT_32953</name>
</gene>
<comment type="similarity">
    <text evidence="7">Belongs to the DEAD box helicase family. DDX52/ROK1 subfamily.</text>
</comment>
<dbReference type="GO" id="GO:0000447">
    <property type="term" value="P:endonucleolytic cleavage in ITS1 to separate SSU-rRNA from 5.8S rRNA and LSU-rRNA from tricistronic rRNA transcript (SSU-rRNA, 5.8S rRNA, LSU-rRNA)"/>
    <property type="evidence" value="ECO:0007669"/>
    <property type="project" value="EnsemblFungi"/>
</dbReference>
<sequence>MVSTPLRLVDALQSEGAVSLKHVRRIVFDEADKLFELGFLEQTDSILSACTNKHRRTALFSATLPSGVEQMAESIMLHPLRVTIGKKDSANQAVHQSLKFVTSEEGKLVEIRQMIRAGALKLPCLIFLQSVDRAKALHNELLYDGVKVGVIHGERSQADRDAVLDMFKQGKVWVLICTDLIARGIDFKGVQMVINYDVPQSAQAYIHRIGRTGRAGQTGEAVTFYTKEDVLGLKMIVNVMKQSGNPIDDWMETLGGLTKREKQTMKKKNVTRAEISTLPFSRVPRPKGVSKRHPRKQTHESTR</sequence>
<organism evidence="13 14">
    <name type="scientific">Tortispora caseinolytica NRRL Y-17796</name>
    <dbReference type="NCBI Taxonomy" id="767744"/>
    <lineage>
        <taxon>Eukaryota</taxon>
        <taxon>Fungi</taxon>
        <taxon>Dikarya</taxon>
        <taxon>Ascomycota</taxon>
        <taxon>Saccharomycotina</taxon>
        <taxon>Trigonopsidomycetes</taxon>
        <taxon>Trigonopsidales</taxon>
        <taxon>Trigonopsidaceae</taxon>
        <taxon>Tortispora</taxon>
    </lineage>
</organism>
<reference evidence="14" key="1">
    <citation type="submission" date="2016-02" db="EMBL/GenBank/DDBJ databases">
        <title>Comparative genomics of biotechnologically important yeasts.</title>
        <authorList>
            <consortium name="DOE Joint Genome Institute"/>
            <person name="Riley R."/>
            <person name="Haridas S."/>
            <person name="Wolfe K.H."/>
            <person name="Lopes M.R."/>
            <person name="Hittinger C.T."/>
            <person name="Goker M."/>
            <person name="Salamov A."/>
            <person name="Wisecaver J."/>
            <person name="Long T.M."/>
            <person name="Aerts A.L."/>
            <person name="Barry K."/>
            <person name="Choi C."/>
            <person name="Clum A."/>
            <person name="Coughlan A.Y."/>
            <person name="Deshpande S."/>
            <person name="Douglass A.P."/>
            <person name="Hanson S.J."/>
            <person name="Klenk H.-P."/>
            <person name="Labutti K."/>
            <person name="Lapidus A."/>
            <person name="Lindquist E."/>
            <person name="Lipzen A."/>
            <person name="Meier-Kolthoff J.P."/>
            <person name="Ohm R.A."/>
            <person name="Otillar R.P."/>
            <person name="Pangilinan J."/>
            <person name="Peng Y."/>
            <person name="Rokas A."/>
            <person name="Rosa C.A."/>
            <person name="Scheuner C."/>
            <person name="Sibirny A.A."/>
            <person name="Slot J.C."/>
            <person name="Stielow J.B."/>
            <person name="Sun H."/>
            <person name="Kurtzman C.P."/>
            <person name="Blackwell M."/>
            <person name="Jeffries T.W."/>
            <person name="Grigoriev I.V."/>
        </authorList>
    </citation>
    <scope>NUCLEOTIDE SEQUENCE [LARGE SCALE GENOMIC DNA]</scope>
    <source>
        <strain evidence="14">NRRL Y-17796</strain>
    </source>
</reference>
<keyword evidence="2 9" id="KW-0547">Nucleotide-binding</keyword>
<dbReference type="SUPFAM" id="SSF52540">
    <property type="entry name" value="P-loop containing nucleoside triphosphate hydrolases"/>
    <property type="match status" value="1"/>
</dbReference>
<name>A0A1E4TDH7_9ASCO</name>
<dbReference type="GO" id="GO:0000472">
    <property type="term" value="P:endonucleolytic cleavage to generate mature 5'-end of SSU-rRNA from (SSU-rRNA, 5.8S rRNA, LSU-rRNA)"/>
    <property type="evidence" value="ECO:0007669"/>
    <property type="project" value="EnsemblFungi"/>
</dbReference>
<dbReference type="Pfam" id="PF00270">
    <property type="entry name" value="DEAD"/>
    <property type="match status" value="1"/>
</dbReference>
<evidence type="ECO:0000256" key="1">
    <source>
        <dbReference type="ARBA" id="ARBA00012552"/>
    </source>
</evidence>
<comment type="catalytic activity">
    <reaction evidence="8">
        <text>ATP + H2O = ADP + phosphate + H(+)</text>
        <dbReference type="Rhea" id="RHEA:13065"/>
        <dbReference type="ChEBI" id="CHEBI:15377"/>
        <dbReference type="ChEBI" id="CHEBI:15378"/>
        <dbReference type="ChEBI" id="CHEBI:30616"/>
        <dbReference type="ChEBI" id="CHEBI:43474"/>
        <dbReference type="ChEBI" id="CHEBI:456216"/>
        <dbReference type="EC" id="3.6.4.13"/>
    </reaction>
</comment>
<evidence type="ECO:0000313" key="13">
    <source>
        <dbReference type="EMBL" id="ODV89822.1"/>
    </source>
</evidence>
<dbReference type="InterPro" id="IPR000629">
    <property type="entry name" value="RNA-helicase_DEAD-box_CS"/>
</dbReference>
<dbReference type="InterPro" id="IPR011545">
    <property type="entry name" value="DEAD/DEAH_box_helicase_dom"/>
</dbReference>
<dbReference type="SMART" id="SM00490">
    <property type="entry name" value="HELICc"/>
    <property type="match status" value="1"/>
</dbReference>
<feature type="compositionally biased region" description="Basic residues" evidence="10">
    <location>
        <begin position="284"/>
        <end position="296"/>
    </location>
</feature>
<proteinExistence type="inferred from homology"/>
<dbReference type="Gene3D" id="3.40.50.300">
    <property type="entry name" value="P-loop containing nucleotide triphosphate hydrolases"/>
    <property type="match status" value="2"/>
</dbReference>
<dbReference type="PROSITE" id="PS00039">
    <property type="entry name" value="DEAD_ATP_HELICASE"/>
    <property type="match status" value="1"/>
</dbReference>
<dbReference type="InterPro" id="IPR014001">
    <property type="entry name" value="Helicase_ATP-bd"/>
</dbReference>
<evidence type="ECO:0000256" key="2">
    <source>
        <dbReference type="ARBA" id="ARBA00022741"/>
    </source>
</evidence>
<dbReference type="EC" id="3.6.4.13" evidence="1"/>
<keyword evidence="5 9" id="KW-0067">ATP-binding</keyword>
<dbReference type="InterPro" id="IPR050079">
    <property type="entry name" value="DEAD_box_RNA_helicase"/>
</dbReference>
<dbReference type="GO" id="GO:0005524">
    <property type="term" value="F:ATP binding"/>
    <property type="evidence" value="ECO:0007669"/>
    <property type="project" value="UniProtKB-KW"/>
</dbReference>
<evidence type="ECO:0000259" key="12">
    <source>
        <dbReference type="PROSITE" id="PS51194"/>
    </source>
</evidence>
<accession>A0A1E4TDH7</accession>